<feature type="domain" description="PLD phosphodiesterase" evidence="1">
    <location>
        <begin position="349"/>
        <end position="376"/>
    </location>
</feature>
<keyword evidence="3" id="KW-1185">Reference proteome</keyword>
<gene>
    <name evidence="2" type="ORF">HNQ08_003746</name>
</gene>
<dbReference type="Gene3D" id="3.30.870.10">
    <property type="entry name" value="Endonuclease Chain A"/>
    <property type="match status" value="2"/>
</dbReference>
<dbReference type="PANTHER" id="PTHR21248:SF22">
    <property type="entry name" value="PHOSPHOLIPASE D"/>
    <property type="match status" value="1"/>
</dbReference>
<dbReference type="EMBL" id="JACHFL010000011">
    <property type="protein sequence ID" value="MBB5364633.1"/>
    <property type="molecule type" value="Genomic_DNA"/>
</dbReference>
<dbReference type="InterPro" id="IPR025202">
    <property type="entry name" value="PLD-like_dom"/>
</dbReference>
<dbReference type="Pfam" id="PF00614">
    <property type="entry name" value="PLDc"/>
    <property type="match status" value="1"/>
</dbReference>
<dbReference type="RefSeq" id="WP_184135271.1">
    <property type="nucleotide sequence ID" value="NZ_JACHFL010000011.1"/>
</dbReference>
<accession>A0A7W8NHB7</accession>
<protein>
    <submittedName>
        <fullName evidence="2">Phosphatidylserine/phosphatidylglycerophosphate/ cardiolipin synthase-like enzyme</fullName>
    </submittedName>
</protein>
<dbReference type="SMART" id="SM00155">
    <property type="entry name" value="PLDc"/>
    <property type="match status" value="2"/>
</dbReference>
<dbReference type="GO" id="GO:0030572">
    <property type="term" value="F:phosphatidyltransferase activity"/>
    <property type="evidence" value="ECO:0007669"/>
    <property type="project" value="UniProtKB-ARBA"/>
</dbReference>
<evidence type="ECO:0000313" key="2">
    <source>
        <dbReference type="EMBL" id="MBB5364633.1"/>
    </source>
</evidence>
<comment type="caution">
    <text evidence="2">The sequence shown here is derived from an EMBL/GenBank/DDBJ whole genome shotgun (WGS) entry which is preliminary data.</text>
</comment>
<organism evidence="2 3">
    <name type="scientific">Deinococcus humi</name>
    <dbReference type="NCBI Taxonomy" id="662880"/>
    <lineage>
        <taxon>Bacteria</taxon>
        <taxon>Thermotogati</taxon>
        <taxon>Deinococcota</taxon>
        <taxon>Deinococci</taxon>
        <taxon>Deinococcales</taxon>
        <taxon>Deinococcaceae</taxon>
        <taxon>Deinococcus</taxon>
    </lineage>
</organism>
<dbReference type="SUPFAM" id="SSF56024">
    <property type="entry name" value="Phospholipase D/nuclease"/>
    <property type="match status" value="2"/>
</dbReference>
<evidence type="ECO:0000259" key="1">
    <source>
        <dbReference type="PROSITE" id="PS50035"/>
    </source>
</evidence>
<dbReference type="PANTHER" id="PTHR21248">
    <property type="entry name" value="CARDIOLIPIN SYNTHASE"/>
    <property type="match status" value="1"/>
</dbReference>
<dbReference type="Proteomes" id="UP000552709">
    <property type="component" value="Unassembled WGS sequence"/>
</dbReference>
<proteinExistence type="predicted"/>
<dbReference type="InterPro" id="IPR001736">
    <property type="entry name" value="PLipase_D/transphosphatidylase"/>
</dbReference>
<dbReference type="Pfam" id="PF13091">
    <property type="entry name" value="PLDc_2"/>
    <property type="match status" value="1"/>
</dbReference>
<sequence length="460" mass="51514">MPDAVFVNTGPYPTREGNQLHLLLDGEAAFERVCTAIETASHRLWAAITFMWPTFSFPHGRGTPLDFLNQAAERGVDIQLLFWRPDDETANLRTNAFWGAPEHLERLRHLHPRISIRWDRAHPGYCQHQKLWVVDADSADPVAFLGGLNLNPHSLASPGHHGSGQNHDLYIEMHGPAVADVQHNFVQRWNEASERDQDDGSWGQGGAADLDFPIVLPTRQGEADVQIQRTIHPNRYQDGHAPVGGHPSDIAMGERTIIAQYCRAIRLARRTIYMEHQYLEVPEVVEALHGALQRGIEVTLVLPVHPDLSPAAYTAPERRAFLEARSALGEYPNFTLVGLAGQDDAGQRHGVWIHSKLMLVDDEWGTVGSANLHRFSAFGNGELNAAFWAPQTTRAFRVELFLEHLAVDTADLDDVEALRLFHHVAQENRLKLEGEQGLWQGIVVALDITRYGIEKLSKLQ</sequence>
<name>A0A7W8NHB7_9DEIO</name>
<dbReference type="AlphaFoldDB" id="A0A7W8NHB7"/>
<evidence type="ECO:0000313" key="3">
    <source>
        <dbReference type="Proteomes" id="UP000552709"/>
    </source>
</evidence>
<dbReference type="GO" id="GO:0032049">
    <property type="term" value="P:cardiolipin biosynthetic process"/>
    <property type="evidence" value="ECO:0007669"/>
    <property type="project" value="UniProtKB-ARBA"/>
</dbReference>
<dbReference type="PROSITE" id="PS50035">
    <property type="entry name" value="PLD"/>
    <property type="match status" value="2"/>
</dbReference>
<feature type="domain" description="PLD phosphodiesterase" evidence="1">
    <location>
        <begin position="123"/>
        <end position="154"/>
    </location>
</feature>
<reference evidence="2 3" key="1">
    <citation type="submission" date="2020-08" db="EMBL/GenBank/DDBJ databases">
        <title>Genomic Encyclopedia of Type Strains, Phase IV (KMG-IV): sequencing the most valuable type-strain genomes for metagenomic binning, comparative biology and taxonomic classification.</title>
        <authorList>
            <person name="Goeker M."/>
        </authorList>
    </citation>
    <scope>NUCLEOTIDE SEQUENCE [LARGE SCALE GENOMIC DNA]</scope>
    <source>
        <strain evidence="2 3">DSM 27939</strain>
    </source>
</reference>
<dbReference type="CDD" id="cd09105">
    <property type="entry name" value="PLDc_vPLD1_2_like_2"/>
    <property type="match status" value="1"/>
</dbReference>